<evidence type="ECO:0000313" key="1">
    <source>
        <dbReference type="EMBL" id="KAJ8632151.1"/>
    </source>
</evidence>
<dbReference type="Proteomes" id="UP001234297">
    <property type="component" value="Chromosome 8"/>
</dbReference>
<gene>
    <name evidence="1" type="ORF">MRB53_025487</name>
</gene>
<protein>
    <submittedName>
        <fullName evidence="1">Uncharacterized protein</fullName>
    </submittedName>
</protein>
<name>A0ACC2LG08_PERAE</name>
<evidence type="ECO:0000313" key="2">
    <source>
        <dbReference type="Proteomes" id="UP001234297"/>
    </source>
</evidence>
<reference evidence="1 2" key="1">
    <citation type="journal article" date="2022" name="Hortic Res">
        <title>A haplotype resolved chromosomal level avocado genome allows analysis of novel avocado genes.</title>
        <authorList>
            <person name="Nath O."/>
            <person name="Fletcher S.J."/>
            <person name="Hayward A."/>
            <person name="Shaw L.M."/>
            <person name="Masouleh A.K."/>
            <person name="Furtado A."/>
            <person name="Henry R.J."/>
            <person name="Mitter N."/>
        </authorList>
    </citation>
    <scope>NUCLEOTIDE SEQUENCE [LARGE SCALE GENOMIC DNA]</scope>
    <source>
        <strain evidence="2">cv. Hass</strain>
    </source>
</reference>
<sequence length="192" mass="21221">MGMPALVTGIPSPLVSTWGRQKPYFLFILDRSFSILLPLRQLFGHSSLPLLRSLSLFYSNMTGDGRPLPGAGEASREAEEGDEGVRASRGLLLHARETSGGCVRWVTGRGRGEMSCREREDDGGARWIQTGGSGRCVQRGDMIERWVWGGRSDGDEEVGWGGERRDGWERWTSVMEEGRCGMGWISQPACDL</sequence>
<keyword evidence="2" id="KW-1185">Reference proteome</keyword>
<dbReference type="EMBL" id="CM056816">
    <property type="protein sequence ID" value="KAJ8632151.1"/>
    <property type="molecule type" value="Genomic_DNA"/>
</dbReference>
<comment type="caution">
    <text evidence="1">The sequence shown here is derived from an EMBL/GenBank/DDBJ whole genome shotgun (WGS) entry which is preliminary data.</text>
</comment>
<accession>A0ACC2LG08</accession>
<proteinExistence type="predicted"/>
<organism evidence="1 2">
    <name type="scientific">Persea americana</name>
    <name type="common">Avocado</name>
    <dbReference type="NCBI Taxonomy" id="3435"/>
    <lineage>
        <taxon>Eukaryota</taxon>
        <taxon>Viridiplantae</taxon>
        <taxon>Streptophyta</taxon>
        <taxon>Embryophyta</taxon>
        <taxon>Tracheophyta</taxon>
        <taxon>Spermatophyta</taxon>
        <taxon>Magnoliopsida</taxon>
        <taxon>Magnoliidae</taxon>
        <taxon>Laurales</taxon>
        <taxon>Lauraceae</taxon>
        <taxon>Persea</taxon>
    </lineage>
</organism>